<sequence>MAMRPQDIGRNRVCEVLCKTGIRKVLVDVSVKEIERLNHNEISRVFHCDGLVLCFTKYHENEKVLLWNPYLGQTRLIERNFKTTDKYALGYDSNGSHKMLKFFYCQPAVFEYEIYDFSSHSWKVLSITCDWSIPHHQLGGMSLKGNAYFVVKDLLPLPFHSYTYGYPVTVTLSCAREEHLAVLNLEIEDKILEIWSIRLPNAYALSFFIDEAKRVAVVFGQREGDSTNTYKTAYIIGEECFKSVRLGESRKVCGFGVGMFYPPHVFSSYLPSLVQVN</sequence>
<dbReference type="InterPro" id="IPR006527">
    <property type="entry name" value="F-box-assoc_dom_typ1"/>
</dbReference>
<dbReference type="Proteomes" id="UP000266723">
    <property type="component" value="Unassembled WGS sequence"/>
</dbReference>
<evidence type="ECO:0000313" key="2">
    <source>
        <dbReference type="EMBL" id="KAF3612000.1"/>
    </source>
</evidence>
<keyword evidence="3" id="KW-1185">Reference proteome</keyword>
<name>A0ABQ7F8M7_BRACR</name>
<reference evidence="2 3" key="1">
    <citation type="journal article" date="2020" name="BMC Genomics">
        <title>Intraspecific diversification of the crop wild relative Brassica cretica Lam. using demographic model selection.</title>
        <authorList>
            <person name="Kioukis A."/>
            <person name="Michalopoulou V.A."/>
            <person name="Briers L."/>
            <person name="Pirintsos S."/>
            <person name="Studholme D.J."/>
            <person name="Pavlidis P."/>
            <person name="Sarris P.F."/>
        </authorList>
    </citation>
    <scope>NUCLEOTIDE SEQUENCE [LARGE SCALE GENOMIC DNA]</scope>
    <source>
        <strain evidence="3">cv. PFS-1207/04</strain>
    </source>
</reference>
<protein>
    <recommendedName>
        <fullName evidence="1">F-box associated beta-propeller type 1 domain-containing protein</fullName>
    </recommendedName>
</protein>
<comment type="caution">
    <text evidence="2">The sequence shown here is derived from an EMBL/GenBank/DDBJ whole genome shotgun (WGS) entry which is preliminary data.</text>
</comment>
<accession>A0ABQ7F8M7</accession>
<evidence type="ECO:0000313" key="3">
    <source>
        <dbReference type="Proteomes" id="UP000266723"/>
    </source>
</evidence>
<dbReference type="Pfam" id="PF07734">
    <property type="entry name" value="FBA_1"/>
    <property type="match status" value="2"/>
</dbReference>
<feature type="domain" description="F-box associated beta-propeller type 1" evidence="1">
    <location>
        <begin position="28"/>
        <end position="152"/>
    </location>
</feature>
<organism evidence="2 3">
    <name type="scientific">Brassica cretica</name>
    <name type="common">Mustard</name>
    <dbReference type="NCBI Taxonomy" id="69181"/>
    <lineage>
        <taxon>Eukaryota</taxon>
        <taxon>Viridiplantae</taxon>
        <taxon>Streptophyta</taxon>
        <taxon>Embryophyta</taxon>
        <taxon>Tracheophyta</taxon>
        <taxon>Spermatophyta</taxon>
        <taxon>Magnoliopsida</taxon>
        <taxon>eudicotyledons</taxon>
        <taxon>Gunneridae</taxon>
        <taxon>Pentapetalae</taxon>
        <taxon>rosids</taxon>
        <taxon>malvids</taxon>
        <taxon>Brassicales</taxon>
        <taxon>Brassicaceae</taxon>
        <taxon>Brassiceae</taxon>
        <taxon>Brassica</taxon>
    </lineage>
</organism>
<dbReference type="NCBIfam" id="TIGR01640">
    <property type="entry name" value="F_box_assoc_1"/>
    <property type="match status" value="1"/>
</dbReference>
<gene>
    <name evidence="2" type="ORF">DY000_02049062</name>
</gene>
<dbReference type="EMBL" id="QGKV02000297">
    <property type="protein sequence ID" value="KAF3612000.1"/>
    <property type="molecule type" value="Genomic_DNA"/>
</dbReference>
<feature type="domain" description="F-box associated beta-propeller type 1" evidence="1">
    <location>
        <begin position="203"/>
        <end position="276"/>
    </location>
</feature>
<evidence type="ECO:0000259" key="1">
    <source>
        <dbReference type="Pfam" id="PF07734"/>
    </source>
</evidence>
<proteinExistence type="predicted"/>
<dbReference type="InterPro" id="IPR017451">
    <property type="entry name" value="F-box-assoc_interact_dom"/>
</dbReference>